<reference evidence="1 2" key="2">
    <citation type="journal article" date="2022" name="Mol. Ecol. Resour.">
        <title>The genomes of chicory, endive, great burdock and yacon provide insights into Asteraceae paleo-polyploidization history and plant inulin production.</title>
        <authorList>
            <person name="Fan W."/>
            <person name="Wang S."/>
            <person name="Wang H."/>
            <person name="Wang A."/>
            <person name="Jiang F."/>
            <person name="Liu H."/>
            <person name="Zhao H."/>
            <person name="Xu D."/>
            <person name="Zhang Y."/>
        </authorList>
    </citation>
    <scope>NUCLEOTIDE SEQUENCE [LARGE SCALE GENOMIC DNA]</scope>
    <source>
        <strain evidence="2">cv. Yunnan</strain>
        <tissue evidence="1">Leaves</tissue>
    </source>
</reference>
<dbReference type="Proteomes" id="UP001056120">
    <property type="component" value="Linkage Group LG20"/>
</dbReference>
<comment type="caution">
    <text evidence="1">The sequence shown here is derived from an EMBL/GenBank/DDBJ whole genome shotgun (WGS) entry which is preliminary data.</text>
</comment>
<evidence type="ECO:0000313" key="2">
    <source>
        <dbReference type="Proteomes" id="UP001056120"/>
    </source>
</evidence>
<organism evidence="1 2">
    <name type="scientific">Smallanthus sonchifolius</name>
    <dbReference type="NCBI Taxonomy" id="185202"/>
    <lineage>
        <taxon>Eukaryota</taxon>
        <taxon>Viridiplantae</taxon>
        <taxon>Streptophyta</taxon>
        <taxon>Embryophyta</taxon>
        <taxon>Tracheophyta</taxon>
        <taxon>Spermatophyta</taxon>
        <taxon>Magnoliopsida</taxon>
        <taxon>eudicotyledons</taxon>
        <taxon>Gunneridae</taxon>
        <taxon>Pentapetalae</taxon>
        <taxon>asterids</taxon>
        <taxon>campanulids</taxon>
        <taxon>Asterales</taxon>
        <taxon>Asteraceae</taxon>
        <taxon>Asteroideae</taxon>
        <taxon>Heliantheae alliance</taxon>
        <taxon>Millerieae</taxon>
        <taxon>Smallanthus</taxon>
    </lineage>
</organism>
<evidence type="ECO:0000313" key="1">
    <source>
        <dbReference type="EMBL" id="KAI3743288.1"/>
    </source>
</evidence>
<gene>
    <name evidence="1" type="ORF">L1987_60994</name>
</gene>
<accession>A0ACB9D9I4</accession>
<dbReference type="EMBL" id="CM042037">
    <property type="protein sequence ID" value="KAI3743288.1"/>
    <property type="molecule type" value="Genomic_DNA"/>
</dbReference>
<sequence>MASLPILTVLEQSHVSPPPATVTDTSLPLSFFDIIHLLRAPIHYLFFYDLPLTKAQFIETIVPNIKHSLSTTIQHFFPYAGNLIVFPNRTKNPEIRYVEGDFVKVTFAECNLDFHVLTGYHPRNCDKFYDLIPLLGDCHKISDFVKIPVFSLQVTIFPNCGVAIGMTTHHRLADASTQFNFLKAWASMRYR</sequence>
<keyword evidence="2" id="KW-1185">Reference proteome</keyword>
<reference evidence="2" key="1">
    <citation type="journal article" date="2022" name="Mol. Ecol. Resour.">
        <title>The genomes of chicory, endive, great burdock and yacon provide insights into Asteraceae palaeo-polyploidization history and plant inulin production.</title>
        <authorList>
            <person name="Fan W."/>
            <person name="Wang S."/>
            <person name="Wang H."/>
            <person name="Wang A."/>
            <person name="Jiang F."/>
            <person name="Liu H."/>
            <person name="Zhao H."/>
            <person name="Xu D."/>
            <person name="Zhang Y."/>
        </authorList>
    </citation>
    <scope>NUCLEOTIDE SEQUENCE [LARGE SCALE GENOMIC DNA]</scope>
    <source>
        <strain evidence="2">cv. Yunnan</strain>
    </source>
</reference>
<name>A0ACB9D9I4_9ASTR</name>
<protein>
    <submittedName>
        <fullName evidence="1">Uncharacterized protein</fullName>
    </submittedName>
</protein>
<proteinExistence type="predicted"/>